<dbReference type="GO" id="GO:0008750">
    <property type="term" value="F:proton-translocating NAD(P)+ transhydrogenase activity"/>
    <property type="evidence" value="ECO:0007669"/>
    <property type="project" value="UniProtKB-EC"/>
</dbReference>
<dbReference type="AlphaFoldDB" id="A0A378K642"/>
<feature type="domain" description="NADP transhydrogenase beta-like" evidence="18">
    <location>
        <begin position="7"/>
        <end position="460"/>
    </location>
</feature>
<dbReference type="EC" id="7.1.1.1" evidence="5 16"/>
<feature type="transmembrane region" description="Helical" evidence="17">
    <location>
        <begin position="6"/>
        <end position="24"/>
    </location>
</feature>
<keyword evidence="20" id="KW-0560">Oxidoreductase</keyword>
<evidence type="ECO:0000256" key="10">
    <source>
        <dbReference type="ARBA" id="ARBA00022857"/>
    </source>
</evidence>
<dbReference type="EMBL" id="LNYN01000042">
    <property type="protein sequence ID" value="KTD30852.1"/>
    <property type="molecule type" value="Genomic_DNA"/>
</dbReference>
<dbReference type="GO" id="GO:0050661">
    <property type="term" value="F:NADP binding"/>
    <property type="evidence" value="ECO:0007669"/>
    <property type="project" value="InterPro"/>
</dbReference>
<dbReference type="PANTHER" id="PTHR44758:SF1">
    <property type="entry name" value="NAD(P) TRANSHYDROGENASE SUBUNIT BETA"/>
    <property type="match status" value="1"/>
</dbReference>
<feature type="transmembrane region" description="Helical" evidence="17">
    <location>
        <begin position="56"/>
        <end position="75"/>
    </location>
</feature>
<dbReference type="PIRSF" id="PIRSF000204">
    <property type="entry name" value="PNTB"/>
    <property type="match status" value="1"/>
</dbReference>
<dbReference type="InterPro" id="IPR012136">
    <property type="entry name" value="NADH_DH_b"/>
</dbReference>
<evidence type="ECO:0000313" key="22">
    <source>
        <dbReference type="Proteomes" id="UP000254040"/>
    </source>
</evidence>
<dbReference type="Gene3D" id="3.40.50.1220">
    <property type="entry name" value="TPP-binding domain"/>
    <property type="match status" value="1"/>
</dbReference>
<evidence type="ECO:0000313" key="20">
    <source>
        <dbReference type="EMBL" id="STX63321.1"/>
    </source>
</evidence>
<evidence type="ECO:0000256" key="4">
    <source>
        <dbReference type="ARBA" id="ARBA00011870"/>
    </source>
</evidence>
<organism evidence="20 22">
    <name type="scientific">Legionella moravica</name>
    <dbReference type="NCBI Taxonomy" id="39962"/>
    <lineage>
        <taxon>Bacteria</taxon>
        <taxon>Pseudomonadati</taxon>
        <taxon>Pseudomonadota</taxon>
        <taxon>Gammaproteobacteria</taxon>
        <taxon>Legionellales</taxon>
        <taxon>Legionellaceae</taxon>
        <taxon>Legionella</taxon>
    </lineage>
</organism>
<reference evidence="19 21" key="1">
    <citation type="submission" date="2015-11" db="EMBL/GenBank/DDBJ databases">
        <title>Genomic analysis of 38 Legionella species identifies large and diverse effector repertoires.</title>
        <authorList>
            <person name="Burstein D."/>
            <person name="Amaro F."/>
            <person name="Zusman T."/>
            <person name="Lifshitz Z."/>
            <person name="Cohen O."/>
            <person name="Gilbert J.A."/>
            <person name="Pupko T."/>
            <person name="Shuman H.A."/>
            <person name="Segal G."/>
        </authorList>
    </citation>
    <scope>NUCLEOTIDE SEQUENCE [LARGE SCALE GENOMIC DNA]</scope>
    <source>
        <strain evidence="19 21">ATCC 43877</strain>
    </source>
</reference>
<feature type="transmembrane region" description="Helical" evidence="17">
    <location>
        <begin position="31"/>
        <end position="50"/>
    </location>
</feature>
<proteinExistence type="inferred from homology"/>
<dbReference type="OrthoDB" id="9763786at2"/>
<evidence type="ECO:0000256" key="5">
    <source>
        <dbReference type="ARBA" id="ARBA00012943"/>
    </source>
</evidence>
<dbReference type="Proteomes" id="UP000054985">
    <property type="component" value="Unassembled WGS sequence"/>
</dbReference>
<keyword evidence="10 16" id="KW-0521">NADP</keyword>
<comment type="subcellular location">
    <subcellularLocation>
        <location evidence="2">Cell inner membrane</location>
        <topology evidence="2">Multi-pass membrane protein</topology>
    </subcellularLocation>
</comment>
<name>A0A378K642_9GAMM</name>
<feature type="transmembrane region" description="Helical" evidence="17">
    <location>
        <begin position="127"/>
        <end position="145"/>
    </location>
</feature>
<dbReference type="FunFam" id="3.40.50.1220:FF:000002">
    <property type="entry name" value="NAD(P) transhydrogenase subunit beta"/>
    <property type="match status" value="1"/>
</dbReference>
<protein>
    <recommendedName>
        <fullName evidence="6 16">NAD(P) transhydrogenase subunit beta</fullName>
        <ecNumber evidence="5 16">7.1.1.1</ecNumber>
    </recommendedName>
    <alternativeName>
        <fullName evidence="16">Nicotinamide nucleotide transhydrogenase subunit beta</fullName>
    </alternativeName>
</protein>
<dbReference type="PANTHER" id="PTHR44758">
    <property type="entry name" value="NAD(P) TRANSHYDROGENASE SUBUNIT BETA"/>
    <property type="match status" value="1"/>
</dbReference>
<evidence type="ECO:0000256" key="3">
    <source>
        <dbReference type="ARBA" id="ARBA00007919"/>
    </source>
</evidence>
<dbReference type="Proteomes" id="UP000254040">
    <property type="component" value="Unassembled WGS sequence"/>
</dbReference>
<dbReference type="GO" id="GO:0016491">
    <property type="term" value="F:oxidoreductase activity"/>
    <property type="evidence" value="ECO:0007669"/>
    <property type="project" value="UniProtKB-KW"/>
</dbReference>
<comment type="subunit">
    <text evidence="4">Heterodimer of an alpha and a beta chain.</text>
</comment>
<evidence type="ECO:0000256" key="15">
    <source>
        <dbReference type="ARBA" id="ARBA00048202"/>
    </source>
</evidence>
<evidence type="ECO:0000256" key="11">
    <source>
        <dbReference type="ARBA" id="ARBA00022967"/>
    </source>
</evidence>
<keyword evidence="8 16" id="KW-0997">Cell inner membrane</keyword>
<evidence type="ECO:0000256" key="13">
    <source>
        <dbReference type="ARBA" id="ARBA00023027"/>
    </source>
</evidence>
<dbReference type="SUPFAM" id="SSF52467">
    <property type="entry name" value="DHS-like NAD/FAD-binding domain"/>
    <property type="match status" value="1"/>
</dbReference>
<dbReference type="STRING" id="39962.Lmor_2959"/>
<comment type="function">
    <text evidence="1 16">The transhydrogenation between NADH and NADP is coupled to respiration and ATP hydrolysis and functions as a proton pump across the membrane.</text>
</comment>
<keyword evidence="14 16" id="KW-0472">Membrane</keyword>
<evidence type="ECO:0000256" key="8">
    <source>
        <dbReference type="ARBA" id="ARBA00022519"/>
    </source>
</evidence>
<dbReference type="Pfam" id="PF02233">
    <property type="entry name" value="PNTB"/>
    <property type="match status" value="1"/>
</dbReference>
<evidence type="ECO:0000256" key="17">
    <source>
        <dbReference type="SAM" id="Phobius"/>
    </source>
</evidence>
<keyword evidence="9 17" id="KW-0812">Transmembrane</keyword>
<evidence type="ECO:0000256" key="9">
    <source>
        <dbReference type="ARBA" id="ARBA00022692"/>
    </source>
</evidence>
<evidence type="ECO:0000256" key="1">
    <source>
        <dbReference type="ARBA" id="ARBA00003943"/>
    </source>
</evidence>
<feature type="transmembrane region" description="Helical" evidence="17">
    <location>
        <begin position="188"/>
        <end position="207"/>
    </location>
</feature>
<feature type="transmembrane region" description="Helical" evidence="17">
    <location>
        <begin position="238"/>
        <end position="258"/>
    </location>
</feature>
<feature type="transmembrane region" description="Helical" evidence="17">
    <location>
        <begin position="214"/>
        <end position="232"/>
    </location>
</feature>
<feature type="transmembrane region" description="Helical" evidence="17">
    <location>
        <begin position="87"/>
        <end position="107"/>
    </location>
</feature>
<dbReference type="EMBL" id="UGOG01000001">
    <property type="protein sequence ID" value="STX63321.1"/>
    <property type="molecule type" value="Genomic_DNA"/>
</dbReference>
<gene>
    <name evidence="20" type="primary">pntB</name>
    <name evidence="19" type="ORF">Lmor_2959</name>
    <name evidence="20" type="ORF">NCTC12239_02265</name>
</gene>
<comment type="similarity">
    <text evidence="3 16">Belongs to the PNT beta subunit family.</text>
</comment>
<feature type="transmembrane region" description="Helical" evidence="17">
    <location>
        <begin position="165"/>
        <end position="182"/>
    </location>
</feature>
<sequence length="465" mass="48941">MNSLVPLFYLLAAVCFILALKGLASPATSRRGNLLGILGMILAVGSTMMIPTIFHHYLLIGLIIAGGIIGTFIALKINMTAIPQLVAAFHSLVGMAAVLVAFCAFLAPESFHIGSTGDIEKASLVEMSLGLIIGAITFSGSVIAFLKLQGIMSGVPVRFAGQRSVNLVIALSILGFFVLFLINQSLLLFGVLAGLAFLIGILLIIPIGGADMPVVISMLNSYSGWAAAGIGFTLSNDLLVITGALVGASGAILSYIMCVGMNRSIFNVIFGGINSAGTNQQAHVGEESRSVRQANGEDAAFLLSNAKDVIIVPGYGMAVAHAQHAVKELVDALEARSIKVRFAIHPVAGRMPGHMNVLLAEANIPYDRVFEQSEINRDFAACDVAFVIGANDITNPAAKTDSSSPIYGMPVLEVEKAKTVLFVKRGMSPGYAGVENSLFFHDNTYMLFGDAKTMTESISKALGEI</sequence>
<comment type="catalytic activity">
    <reaction evidence="15 16">
        <text>NAD(+) + NADPH + H(+)(in) = NADH + NADP(+) + H(+)(out)</text>
        <dbReference type="Rhea" id="RHEA:47992"/>
        <dbReference type="ChEBI" id="CHEBI:15378"/>
        <dbReference type="ChEBI" id="CHEBI:57540"/>
        <dbReference type="ChEBI" id="CHEBI:57783"/>
        <dbReference type="ChEBI" id="CHEBI:57945"/>
        <dbReference type="ChEBI" id="CHEBI:58349"/>
        <dbReference type="EC" id="7.1.1.1"/>
    </reaction>
</comment>
<keyword evidence="7 16" id="KW-1003">Cell membrane</keyword>
<accession>A0A378K642</accession>
<dbReference type="InterPro" id="IPR029035">
    <property type="entry name" value="DHS-like_NAD/FAD-binding_dom"/>
</dbReference>
<evidence type="ECO:0000313" key="19">
    <source>
        <dbReference type="EMBL" id="KTD30852.1"/>
    </source>
</evidence>
<evidence type="ECO:0000259" key="18">
    <source>
        <dbReference type="Pfam" id="PF02233"/>
    </source>
</evidence>
<dbReference type="GO" id="GO:0005886">
    <property type="term" value="C:plasma membrane"/>
    <property type="evidence" value="ECO:0007669"/>
    <property type="project" value="UniProtKB-SubCell"/>
</dbReference>
<evidence type="ECO:0000313" key="21">
    <source>
        <dbReference type="Proteomes" id="UP000054985"/>
    </source>
</evidence>
<evidence type="ECO:0000256" key="14">
    <source>
        <dbReference type="ARBA" id="ARBA00023136"/>
    </source>
</evidence>
<reference evidence="20 22" key="2">
    <citation type="submission" date="2018-06" db="EMBL/GenBank/DDBJ databases">
        <authorList>
            <consortium name="Pathogen Informatics"/>
            <person name="Doyle S."/>
        </authorList>
    </citation>
    <scope>NUCLEOTIDE SEQUENCE [LARGE SCALE GENOMIC DNA]</scope>
    <source>
        <strain evidence="20 22">NCTC12239</strain>
    </source>
</reference>
<evidence type="ECO:0000256" key="6">
    <source>
        <dbReference type="ARBA" id="ARBA00014581"/>
    </source>
</evidence>
<evidence type="ECO:0000256" key="2">
    <source>
        <dbReference type="ARBA" id="ARBA00004429"/>
    </source>
</evidence>
<dbReference type="InterPro" id="IPR034300">
    <property type="entry name" value="PNTB-like"/>
</dbReference>
<keyword evidence="11 16" id="KW-1278">Translocase</keyword>
<dbReference type="RefSeq" id="WP_028385172.1">
    <property type="nucleotide sequence ID" value="NZ_CAAAJG010000033.1"/>
</dbReference>
<keyword evidence="13 16" id="KW-0520">NAD</keyword>
<keyword evidence="21" id="KW-1185">Reference proteome</keyword>
<evidence type="ECO:0000256" key="12">
    <source>
        <dbReference type="ARBA" id="ARBA00022989"/>
    </source>
</evidence>
<keyword evidence="12 17" id="KW-1133">Transmembrane helix</keyword>
<evidence type="ECO:0000256" key="16">
    <source>
        <dbReference type="PIRNR" id="PIRNR000204"/>
    </source>
</evidence>
<evidence type="ECO:0000256" key="7">
    <source>
        <dbReference type="ARBA" id="ARBA00022475"/>
    </source>
</evidence>